<evidence type="ECO:0000313" key="3">
    <source>
        <dbReference type="Proteomes" id="UP000197050"/>
    </source>
</evidence>
<keyword evidence="1" id="KW-0732">Signal</keyword>
<dbReference type="AlphaFoldDB" id="A0A1Z3UCN6"/>
<organism evidence="2 3">
    <name type="scientific">Brevundimonas vesicularis</name>
    <name type="common">Pseudomonas vesicularis</name>
    <dbReference type="NCBI Taxonomy" id="41276"/>
    <lineage>
        <taxon>Bacteria</taxon>
        <taxon>Pseudomonadati</taxon>
        <taxon>Pseudomonadota</taxon>
        <taxon>Alphaproteobacteria</taxon>
        <taxon>Caulobacterales</taxon>
        <taxon>Caulobacteraceae</taxon>
        <taxon>Brevundimonas</taxon>
    </lineage>
</organism>
<sequence>MAATLAVAGLGATASPALQATEAYSASKATHSRVSLADMEGKIQRQHFFTADQGVTTAEDTVSYDGDPLKLLTICILVMENGFTVIGKSAPASPENFDAEKGRTFAYEDAIKQLWPLEGYALRERLSAEAA</sequence>
<feature type="chain" id="PRO_5012238566" evidence="1">
    <location>
        <begin position="20"/>
        <end position="131"/>
    </location>
</feature>
<accession>A0A1Z3UCN6</accession>
<reference evidence="3" key="1">
    <citation type="submission" date="2017-06" db="EMBL/GenBank/DDBJ databases">
        <title>FDA dAtabase for Regulatory Grade micrObial Sequences (FDA-ARGOS): Supporting development and validation of Infectious Disease Dx tests.</title>
        <authorList>
            <person name="Minogue T."/>
            <person name="Wolcott M."/>
            <person name="Wasieloski L."/>
            <person name="Aguilar W."/>
            <person name="Moore D."/>
            <person name="Tallon L."/>
            <person name="Sadzewicz L."/>
            <person name="Sengamalay N."/>
            <person name="Ott S."/>
            <person name="Godinez A."/>
            <person name="Nagaraj S."/>
            <person name="Nadendla S."/>
            <person name="Geyer C."/>
            <person name="Sichtig H."/>
        </authorList>
    </citation>
    <scope>NUCLEOTIDE SEQUENCE [LARGE SCALE GENOMIC DNA]</scope>
    <source>
        <strain evidence="3">FDAARGOS_289</strain>
    </source>
</reference>
<dbReference type="EMBL" id="CP022048">
    <property type="protein sequence ID" value="ASE41056.1"/>
    <property type="molecule type" value="Genomic_DNA"/>
</dbReference>
<feature type="signal peptide" evidence="1">
    <location>
        <begin position="1"/>
        <end position="19"/>
    </location>
</feature>
<evidence type="ECO:0000256" key="1">
    <source>
        <dbReference type="SAM" id="SignalP"/>
    </source>
</evidence>
<name>A0A1Z3UCN6_BREVE</name>
<protein>
    <submittedName>
        <fullName evidence="2">Uncharacterized protein</fullName>
    </submittedName>
</protein>
<evidence type="ECO:0000313" key="2">
    <source>
        <dbReference type="EMBL" id="ASE41056.1"/>
    </source>
</evidence>
<proteinExistence type="predicted"/>
<dbReference type="Pfam" id="PF13876">
    <property type="entry name" value="Phage_gp49_66"/>
    <property type="match status" value="1"/>
</dbReference>
<dbReference type="Proteomes" id="UP000197050">
    <property type="component" value="Chromosome"/>
</dbReference>
<dbReference type="InterPro" id="IPR025915">
    <property type="entry name" value="Phage_gp49_66"/>
</dbReference>
<gene>
    <name evidence="2" type="ORF">CEP68_02285</name>
</gene>
<dbReference type="KEGG" id="bvc:CEP68_02285"/>